<sequence length="335" mass="38041">MKRTEYLSIIISISLTISAVASEKLSKRNIENVININNNLNNVSIADNNAISDVVDTTILTDLILTTTPIDIEDAGSPEENNTVNRSESDQRKNESHDIIHSVSTKTPKLYGIEGNKNFVKGYFGGYYFVGTDDRYYFSHGKYQKPVLNYYGNYNHNLEDKTALGYYLGYAMNKMDRNEYFLHNNFTHYSIHHYFYMNSTMLPEQDVGSDLLVFCAQNTSTFCPENTEAICLLNSTVWCATKKSFTKNCEESVHNCVTTRIPCIKSNDDNCRNLIEAIKLPCISRIRILDVYEDKNGLTFNNVAGTFVLSPVPPISERTYCITIVAEPSRNYTKS</sequence>
<dbReference type="EMBL" id="JARQZJ010000004">
    <property type="protein sequence ID" value="KAK9870761.1"/>
    <property type="molecule type" value="Genomic_DNA"/>
</dbReference>
<gene>
    <name evidence="3" type="ORF">WA026_009722</name>
</gene>
<organism evidence="3 4">
    <name type="scientific">Henosepilachna vigintioctopunctata</name>
    <dbReference type="NCBI Taxonomy" id="420089"/>
    <lineage>
        <taxon>Eukaryota</taxon>
        <taxon>Metazoa</taxon>
        <taxon>Ecdysozoa</taxon>
        <taxon>Arthropoda</taxon>
        <taxon>Hexapoda</taxon>
        <taxon>Insecta</taxon>
        <taxon>Pterygota</taxon>
        <taxon>Neoptera</taxon>
        <taxon>Endopterygota</taxon>
        <taxon>Coleoptera</taxon>
        <taxon>Polyphaga</taxon>
        <taxon>Cucujiformia</taxon>
        <taxon>Coccinelloidea</taxon>
        <taxon>Coccinellidae</taxon>
        <taxon>Epilachninae</taxon>
        <taxon>Epilachnini</taxon>
        <taxon>Henosepilachna</taxon>
    </lineage>
</organism>
<reference evidence="3 4" key="1">
    <citation type="submission" date="2023-03" db="EMBL/GenBank/DDBJ databases">
        <title>Genome insight into feeding habits of ladybird beetles.</title>
        <authorList>
            <person name="Li H.-S."/>
            <person name="Huang Y.-H."/>
            <person name="Pang H."/>
        </authorList>
    </citation>
    <scope>NUCLEOTIDE SEQUENCE [LARGE SCALE GENOMIC DNA]</scope>
    <source>
        <strain evidence="3">SYSU_2023b</strain>
        <tissue evidence="3">Whole body</tissue>
    </source>
</reference>
<feature type="region of interest" description="Disordered" evidence="1">
    <location>
        <begin position="71"/>
        <end position="98"/>
    </location>
</feature>
<dbReference type="Proteomes" id="UP001431783">
    <property type="component" value="Unassembled WGS sequence"/>
</dbReference>
<evidence type="ECO:0000256" key="2">
    <source>
        <dbReference type="SAM" id="SignalP"/>
    </source>
</evidence>
<evidence type="ECO:0000313" key="3">
    <source>
        <dbReference type="EMBL" id="KAK9870761.1"/>
    </source>
</evidence>
<evidence type="ECO:0000256" key="1">
    <source>
        <dbReference type="SAM" id="MobiDB-lite"/>
    </source>
</evidence>
<accession>A0AAW1TIX7</accession>
<evidence type="ECO:0000313" key="4">
    <source>
        <dbReference type="Proteomes" id="UP001431783"/>
    </source>
</evidence>
<keyword evidence="4" id="KW-1185">Reference proteome</keyword>
<protein>
    <submittedName>
        <fullName evidence="3">Uncharacterized protein</fullName>
    </submittedName>
</protein>
<proteinExistence type="predicted"/>
<feature type="signal peptide" evidence="2">
    <location>
        <begin position="1"/>
        <end position="22"/>
    </location>
</feature>
<feature type="chain" id="PRO_5043553548" evidence="2">
    <location>
        <begin position="23"/>
        <end position="335"/>
    </location>
</feature>
<comment type="caution">
    <text evidence="3">The sequence shown here is derived from an EMBL/GenBank/DDBJ whole genome shotgun (WGS) entry which is preliminary data.</text>
</comment>
<feature type="compositionally biased region" description="Basic and acidic residues" evidence="1">
    <location>
        <begin position="87"/>
        <end position="98"/>
    </location>
</feature>
<dbReference type="AlphaFoldDB" id="A0AAW1TIX7"/>
<name>A0AAW1TIX7_9CUCU</name>
<keyword evidence="2" id="KW-0732">Signal</keyword>